<organism evidence="3 4">
    <name type="scientific">Conoideocrella luteorostrata</name>
    <dbReference type="NCBI Taxonomy" id="1105319"/>
    <lineage>
        <taxon>Eukaryota</taxon>
        <taxon>Fungi</taxon>
        <taxon>Dikarya</taxon>
        <taxon>Ascomycota</taxon>
        <taxon>Pezizomycotina</taxon>
        <taxon>Sordariomycetes</taxon>
        <taxon>Hypocreomycetidae</taxon>
        <taxon>Hypocreales</taxon>
        <taxon>Clavicipitaceae</taxon>
        <taxon>Conoideocrella</taxon>
    </lineage>
</organism>
<sequence length="430" mass="47912">MFRRHWSGLPKDAEFPSDLKGLGYFVNDEDEIRSIDNPDNYFKFHLDRNPRVNQRQAFEFNTAKCKIILDRLEKTGLEKIRLPLGASRVDKHVPILVSPDVRTKSRVVVIFGEPTKPLGLLAGRVANGPGGINKGSMVSVVQELQHQVSSESDSSPPGIVIANPGELYWWPEGQKALNITHSAGILLPSLVHAGRCYVEELNDVPGNKTPEAHVEYVFDKVLGSMVDENAKLSLVTVGQSCELLTSFLDNMDNWHRWQGQLDSMLLLGTVYPVDHLMNESFKDFLAKRSRGYITSPDPLDTPLAPPTGHPSEAIPPLGCPCYSSAEPFYIETILISALKPALGFLQHVARTAHYENDEIIVAEKPAREFNDEDWEKLSDGEKPSIGAVNPDAMKTLLRSARRWRKFVETGNPPDSDSSSDEMEQAFDVWG</sequence>
<evidence type="ECO:0000256" key="1">
    <source>
        <dbReference type="SAM" id="MobiDB-lite"/>
    </source>
</evidence>
<protein>
    <recommendedName>
        <fullName evidence="2">Arb2 domain-containing protein</fullName>
    </recommendedName>
</protein>
<dbReference type="GO" id="GO:0005634">
    <property type="term" value="C:nucleus"/>
    <property type="evidence" value="ECO:0007669"/>
    <property type="project" value="TreeGrafter"/>
</dbReference>
<dbReference type="InterPro" id="IPR048263">
    <property type="entry name" value="Arb2"/>
</dbReference>
<proteinExistence type="predicted"/>
<dbReference type="Proteomes" id="UP001251528">
    <property type="component" value="Unassembled WGS sequence"/>
</dbReference>
<dbReference type="PANTHER" id="PTHR21357:SF4">
    <property type="entry name" value="FAM172 FAMILY PROTEIN HOMOLOG CG10038"/>
    <property type="match status" value="1"/>
</dbReference>
<dbReference type="AlphaFoldDB" id="A0AAJ0FMW3"/>
<feature type="non-terminal residue" evidence="3">
    <location>
        <position position="430"/>
    </location>
</feature>
<dbReference type="GO" id="GO:0035197">
    <property type="term" value="F:siRNA binding"/>
    <property type="evidence" value="ECO:0007669"/>
    <property type="project" value="TreeGrafter"/>
</dbReference>
<dbReference type="EMBL" id="JASWJB010000444">
    <property type="protein sequence ID" value="KAK2590396.1"/>
    <property type="molecule type" value="Genomic_DNA"/>
</dbReference>
<dbReference type="Pfam" id="PF22749">
    <property type="entry name" value="Arb2"/>
    <property type="match status" value="1"/>
</dbReference>
<evidence type="ECO:0000313" key="3">
    <source>
        <dbReference type="EMBL" id="KAK2590396.1"/>
    </source>
</evidence>
<feature type="domain" description="Arb2" evidence="2">
    <location>
        <begin position="15"/>
        <end position="299"/>
    </location>
</feature>
<accession>A0AAJ0FMW3</accession>
<keyword evidence="4" id="KW-1185">Reference proteome</keyword>
<comment type="caution">
    <text evidence="3">The sequence shown here is derived from an EMBL/GenBank/DDBJ whole genome shotgun (WGS) entry which is preliminary data.</text>
</comment>
<feature type="region of interest" description="Disordered" evidence="1">
    <location>
        <begin position="407"/>
        <end position="430"/>
    </location>
</feature>
<evidence type="ECO:0000259" key="2">
    <source>
        <dbReference type="Pfam" id="PF22749"/>
    </source>
</evidence>
<evidence type="ECO:0000313" key="4">
    <source>
        <dbReference type="Proteomes" id="UP001251528"/>
    </source>
</evidence>
<dbReference type="PANTHER" id="PTHR21357">
    <property type="entry name" value="FAM172 FAMILY PROTEIN HOMOLOG CG10038"/>
    <property type="match status" value="1"/>
</dbReference>
<reference evidence="3" key="1">
    <citation type="submission" date="2023-06" db="EMBL/GenBank/DDBJ databases">
        <title>Conoideocrella luteorostrata (Hypocreales: Clavicipitaceae), a potential biocontrol fungus for elongate hemlock scale in United States Christmas tree production areas.</title>
        <authorList>
            <person name="Barrett H."/>
            <person name="Lovett B."/>
            <person name="Macias A.M."/>
            <person name="Stajich J.E."/>
            <person name="Kasson M.T."/>
        </authorList>
    </citation>
    <scope>NUCLEOTIDE SEQUENCE</scope>
    <source>
        <strain evidence="3">ARSEF 14590</strain>
    </source>
</reference>
<gene>
    <name evidence="3" type="ORF">QQS21_011918</name>
</gene>
<dbReference type="InterPro" id="IPR053858">
    <property type="entry name" value="Arb2_dom"/>
</dbReference>
<name>A0AAJ0FMW3_9HYPO</name>
<dbReference type="GO" id="GO:0031048">
    <property type="term" value="P:regulatory ncRNA-mediated heterochromatin formation"/>
    <property type="evidence" value="ECO:0007669"/>
    <property type="project" value="TreeGrafter"/>
</dbReference>